<dbReference type="PANTHER" id="PTHR30146">
    <property type="entry name" value="LACI-RELATED TRANSCRIPTIONAL REPRESSOR"/>
    <property type="match status" value="1"/>
</dbReference>
<comment type="caution">
    <text evidence="5">The sequence shown here is derived from an EMBL/GenBank/DDBJ whole genome shotgun (WGS) entry which is preliminary data.</text>
</comment>
<keyword evidence="3" id="KW-0804">Transcription</keyword>
<dbReference type="AlphaFoldDB" id="A0A261TCA0"/>
<reference evidence="5 6" key="1">
    <citation type="submission" date="2017-05" db="EMBL/GenBank/DDBJ databases">
        <title>Complete and WGS of Bordetella genogroups.</title>
        <authorList>
            <person name="Spilker T."/>
            <person name="LiPuma J."/>
        </authorList>
    </citation>
    <scope>NUCLEOTIDE SEQUENCE [LARGE SCALE GENOMIC DNA]</scope>
    <source>
        <strain evidence="5 6">AU10456</strain>
    </source>
</reference>
<dbReference type="EMBL" id="NEVP01000011">
    <property type="protein sequence ID" value="OZI46720.1"/>
    <property type="molecule type" value="Genomic_DNA"/>
</dbReference>
<feature type="domain" description="HTH lacI-type" evidence="4">
    <location>
        <begin position="16"/>
        <end position="70"/>
    </location>
</feature>
<dbReference type="Pfam" id="PF13377">
    <property type="entry name" value="Peripla_BP_3"/>
    <property type="match status" value="1"/>
</dbReference>
<dbReference type="InterPro" id="IPR028082">
    <property type="entry name" value="Peripla_BP_I"/>
</dbReference>
<dbReference type="Gene3D" id="1.10.260.40">
    <property type="entry name" value="lambda repressor-like DNA-binding domains"/>
    <property type="match status" value="1"/>
</dbReference>
<dbReference type="InterPro" id="IPR000843">
    <property type="entry name" value="HTH_LacI"/>
</dbReference>
<dbReference type="Pfam" id="PF00356">
    <property type="entry name" value="LacI"/>
    <property type="match status" value="1"/>
</dbReference>
<evidence type="ECO:0000313" key="5">
    <source>
        <dbReference type="EMBL" id="OZI46720.1"/>
    </source>
</evidence>
<dbReference type="CDD" id="cd06281">
    <property type="entry name" value="PBP1_LacI-like"/>
    <property type="match status" value="1"/>
</dbReference>
<dbReference type="InterPro" id="IPR046335">
    <property type="entry name" value="LacI/GalR-like_sensor"/>
</dbReference>
<dbReference type="GO" id="GO:0000976">
    <property type="term" value="F:transcription cis-regulatory region binding"/>
    <property type="evidence" value="ECO:0007669"/>
    <property type="project" value="TreeGrafter"/>
</dbReference>
<organism evidence="5 6">
    <name type="scientific">Bordetella genomosp. 5</name>
    <dbReference type="NCBI Taxonomy" id="1395608"/>
    <lineage>
        <taxon>Bacteria</taxon>
        <taxon>Pseudomonadati</taxon>
        <taxon>Pseudomonadota</taxon>
        <taxon>Betaproteobacteria</taxon>
        <taxon>Burkholderiales</taxon>
        <taxon>Alcaligenaceae</taxon>
        <taxon>Bordetella</taxon>
    </lineage>
</organism>
<evidence type="ECO:0000259" key="4">
    <source>
        <dbReference type="PROSITE" id="PS50932"/>
    </source>
</evidence>
<dbReference type="PRINTS" id="PR00036">
    <property type="entry name" value="HTHLACI"/>
</dbReference>
<keyword evidence="2" id="KW-0238">DNA-binding</keyword>
<dbReference type="OrthoDB" id="8770794at2"/>
<dbReference type="SUPFAM" id="SSF47413">
    <property type="entry name" value="lambda repressor-like DNA-binding domains"/>
    <property type="match status" value="1"/>
</dbReference>
<protein>
    <submittedName>
        <fullName evidence="5">Transcriptional regulator</fullName>
    </submittedName>
</protein>
<accession>A0A261TCA0</accession>
<dbReference type="PANTHER" id="PTHR30146:SF138">
    <property type="entry name" value="TRANSCRIPTIONAL REGULATORY PROTEIN"/>
    <property type="match status" value="1"/>
</dbReference>
<dbReference type="PROSITE" id="PS50932">
    <property type="entry name" value="HTH_LACI_2"/>
    <property type="match status" value="1"/>
</dbReference>
<keyword evidence="6" id="KW-1185">Reference proteome</keyword>
<evidence type="ECO:0000256" key="2">
    <source>
        <dbReference type="ARBA" id="ARBA00023125"/>
    </source>
</evidence>
<dbReference type="SUPFAM" id="SSF53822">
    <property type="entry name" value="Periplasmic binding protein-like I"/>
    <property type="match status" value="1"/>
</dbReference>
<evidence type="ECO:0000256" key="3">
    <source>
        <dbReference type="ARBA" id="ARBA00023163"/>
    </source>
</evidence>
<dbReference type="InterPro" id="IPR010982">
    <property type="entry name" value="Lambda_DNA-bd_dom_sf"/>
</dbReference>
<dbReference type="Gene3D" id="3.40.50.2300">
    <property type="match status" value="2"/>
</dbReference>
<keyword evidence="1" id="KW-0805">Transcription regulation</keyword>
<dbReference type="GO" id="GO:0003700">
    <property type="term" value="F:DNA-binding transcription factor activity"/>
    <property type="evidence" value="ECO:0007669"/>
    <property type="project" value="TreeGrafter"/>
</dbReference>
<dbReference type="RefSeq" id="WP_094802608.1">
    <property type="nucleotide sequence ID" value="NZ_NEVN01000009.1"/>
</dbReference>
<name>A0A261TCA0_9BORD</name>
<dbReference type="SMART" id="SM00354">
    <property type="entry name" value="HTH_LACI"/>
    <property type="match status" value="1"/>
</dbReference>
<evidence type="ECO:0000313" key="6">
    <source>
        <dbReference type="Proteomes" id="UP000216913"/>
    </source>
</evidence>
<dbReference type="CDD" id="cd01392">
    <property type="entry name" value="HTH_LacI"/>
    <property type="match status" value="1"/>
</dbReference>
<dbReference type="Proteomes" id="UP000216913">
    <property type="component" value="Unassembled WGS sequence"/>
</dbReference>
<gene>
    <name evidence="5" type="ORF">CAL25_18715</name>
</gene>
<proteinExistence type="predicted"/>
<sequence>MKNRPPSSASTRPARVTVHDVAQRAGVAISTVSRVVNGAPRVASDIRERVESAIKELGWVPSLAAQAMRGAATRMVGFIFSDVRNPMYASAIKGAEDVLSQHGYALMVASSGGSSERELALLALFQRRRADGLLFGVEDESHAGVMRALEAASFPTVLIEREMTLPINAVGADHYTGVAQATRHLIGLGHRRIALISGGRRNRVGRDRLAGLTQAHQDAGLALDPDLLRLDSFSPDYAFRETQMLLGLAQPPTAIIAAGMHLLEGVLPALRAARVEVPRQLSLVCSNDTPLARLATPAISAIRYDAHALGAEAAMLLLRRMEGQEPPSHTRIQIPTELVLRESCGLPAR</sequence>
<evidence type="ECO:0000256" key="1">
    <source>
        <dbReference type="ARBA" id="ARBA00023015"/>
    </source>
</evidence>